<dbReference type="ChiTaRS" id="UHRF1">
    <property type="organism name" value="human"/>
</dbReference>
<protein>
    <submittedName>
        <fullName evidence="2">Alternative protein UHRF1</fullName>
    </submittedName>
</protein>
<feature type="compositionally biased region" description="Low complexity" evidence="1">
    <location>
        <begin position="76"/>
        <end position="89"/>
    </location>
</feature>
<name>L8ECE3_HUMAN</name>
<dbReference type="AlphaFoldDB" id="L8ECE3"/>
<reference evidence="2" key="1">
    <citation type="journal article" date="2013" name="PLoS ONE">
        <title>Direct detection of alternative open reading frames translation products in human significantly expands the proteome.</title>
        <authorList>
            <person name="Vanderperre B."/>
            <person name="Lucier J.-F."/>
            <person name="Motard J."/>
            <person name="Tremblay G."/>
            <person name="Vanderperre S."/>
            <person name="Wisztorski M."/>
            <person name="Salzet M."/>
            <person name="Boisvert F.-M."/>
            <person name="Roucou X."/>
        </authorList>
    </citation>
    <scope>NUCLEOTIDE SEQUENCE</scope>
</reference>
<dbReference type="OrthoDB" id="2270193at2759"/>
<gene>
    <name evidence="2" type="primary">UHRF1</name>
</gene>
<feature type="region of interest" description="Disordered" evidence="1">
    <location>
        <begin position="1"/>
        <end position="89"/>
    </location>
</feature>
<accession>L8ECE3</accession>
<evidence type="ECO:0000256" key="1">
    <source>
        <dbReference type="SAM" id="MobiDB-lite"/>
    </source>
</evidence>
<dbReference type="EMBL" id="HF583920">
    <property type="protein sequence ID" value="CCQ43417.1"/>
    <property type="molecule type" value="Genomic_DNA"/>
</dbReference>
<proteinExistence type="predicted"/>
<organism evidence="2">
    <name type="scientific">Homo sapiens</name>
    <name type="common">Human</name>
    <dbReference type="NCBI Taxonomy" id="9606"/>
    <lineage>
        <taxon>Eukaryota</taxon>
        <taxon>Metazoa</taxon>
        <taxon>Chordata</taxon>
        <taxon>Craniata</taxon>
        <taxon>Vertebrata</taxon>
        <taxon>Euteleostomi</taxon>
        <taxon>Mammalia</taxon>
        <taxon>Eutheria</taxon>
        <taxon>Euarchontoglires</taxon>
        <taxon>Primates</taxon>
        <taxon>Haplorrhini</taxon>
        <taxon>Catarrhini</taxon>
        <taxon>Hominidae</taxon>
        <taxon>Homo</taxon>
    </lineage>
</organism>
<evidence type="ECO:0000313" key="2">
    <source>
        <dbReference type="EMBL" id="CCQ43417.1"/>
    </source>
</evidence>
<feature type="compositionally biased region" description="Basic and acidic residues" evidence="1">
    <location>
        <begin position="25"/>
        <end position="37"/>
    </location>
</feature>
<sequence>MAWLRGAGKTDGGFCCPSPQRRHHVDPGSDHGREADPHGGLAVQADQGGGAEAEDPGAVPRGARPAEAVLQGQTDGGRPYPLRLRGPPE</sequence>